<dbReference type="OrthoDB" id="1922866at2759"/>
<dbReference type="EMBL" id="PKPP01009171">
    <property type="protein sequence ID" value="PWA48895.1"/>
    <property type="molecule type" value="Genomic_DNA"/>
</dbReference>
<dbReference type="Proteomes" id="UP000245207">
    <property type="component" value="Unassembled WGS sequence"/>
</dbReference>
<evidence type="ECO:0000256" key="1">
    <source>
        <dbReference type="ARBA" id="ARBA00022604"/>
    </source>
</evidence>
<feature type="region of interest" description="Disordered" evidence="4">
    <location>
        <begin position="216"/>
        <end position="240"/>
    </location>
</feature>
<sequence>MKIFNWVHRRFNNKDAKKADDDKAILLESNAFASACDGWKEGILAIGTLGNDLFQDYKVEDDTVVNTQMLFLGDHKDEQDAYKDEMECPLVLKACEHGFDHVQKQDPSPLDEVAKPKNDQEDIGAIELKKIRKSGDRTTLADLLRIDSEKNLVTNSNELSEDHKFKVPYQDDKTGRESIKSFLISRKKFAKNDSAQVIKETKRLMRKMLRKKKIHPDMGYMPKKGNASIHSQEMDMHTTC</sequence>
<evidence type="ECO:0000313" key="5">
    <source>
        <dbReference type="EMBL" id="PWA48895.1"/>
    </source>
</evidence>
<name>A0A2U1LIS7_ARTAN</name>
<dbReference type="GO" id="GO:0001763">
    <property type="term" value="P:morphogenesis of a branching structure"/>
    <property type="evidence" value="ECO:0007669"/>
    <property type="project" value="InterPro"/>
</dbReference>
<accession>A0A2U1LIS7</accession>
<comment type="caution">
    <text evidence="5">The sequence shown here is derived from an EMBL/GenBank/DDBJ whole genome shotgun (WGS) entry which is preliminary data.</text>
</comment>
<keyword evidence="6" id="KW-1185">Reference proteome</keyword>
<gene>
    <name evidence="5" type="ORF">CTI12_AA486790</name>
</gene>
<comment type="similarity">
    <text evidence="2">Belongs to the TAC family.</text>
</comment>
<dbReference type="PANTHER" id="PTHR38366:SF1">
    <property type="entry name" value="PROTEIN TILLER ANGLE CONTROL 1"/>
    <property type="match status" value="1"/>
</dbReference>
<evidence type="ECO:0000256" key="3">
    <source>
        <dbReference type="ARBA" id="ARBA00026138"/>
    </source>
</evidence>
<evidence type="ECO:0000313" key="6">
    <source>
        <dbReference type="Proteomes" id="UP000245207"/>
    </source>
</evidence>
<dbReference type="PANTHER" id="PTHR38366">
    <property type="entry name" value="NAD-DEPENDENT PROTEIN DEACETYLASE HST1-LIKE PROTEIN"/>
    <property type="match status" value="1"/>
</dbReference>
<dbReference type="STRING" id="35608.A0A2U1LIS7"/>
<organism evidence="5 6">
    <name type="scientific">Artemisia annua</name>
    <name type="common">Sweet wormwood</name>
    <dbReference type="NCBI Taxonomy" id="35608"/>
    <lineage>
        <taxon>Eukaryota</taxon>
        <taxon>Viridiplantae</taxon>
        <taxon>Streptophyta</taxon>
        <taxon>Embryophyta</taxon>
        <taxon>Tracheophyta</taxon>
        <taxon>Spermatophyta</taxon>
        <taxon>Magnoliopsida</taxon>
        <taxon>eudicotyledons</taxon>
        <taxon>Gunneridae</taxon>
        <taxon>Pentapetalae</taxon>
        <taxon>asterids</taxon>
        <taxon>campanulids</taxon>
        <taxon>Asterales</taxon>
        <taxon>Asteraceae</taxon>
        <taxon>Asteroideae</taxon>
        <taxon>Anthemideae</taxon>
        <taxon>Artemisiinae</taxon>
        <taxon>Artemisia</taxon>
    </lineage>
</organism>
<reference evidence="5 6" key="1">
    <citation type="journal article" date="2018" name="Mol. Plant">
        <title>The genome of Artemisia annua provides insight into the evolution of Asteraceae family and artemisinin biosynthesis.</title>
        <authorList>
            <person name="Shen Q."/>
            <person name="Zhang L."/>
            <person name="Liao Z."/>
            <person name="Wang S."/>
            <person name="Yan T."/>
            <person name="Shi P."/>
            <person name="Liu M."/>
            <person name="Fu X."/>
            <person name="Pan Q."/>
            <person name="Wang Y."/>
            <person name="Lv Z."/>
            <person name="Lu X."/>
            <person name="Zhang F."/>
            <person name="Jiang W."/>
            <person name="Ma Y."/>
            <person name="Chen M."/>
            <person name="Hao X."/>
            <person name="Li L."/>
            <person name="Tang Y."/>
            <person name="Lv G."/>
            <person name="Zhou Y."/>
            <person name="Sun X."/>
            <person name="Brodelius P.E."/>
            <person name="Rose J.K.C."/>
            <person name="Tang K."/>
        </authorList>
    </citation>
    <scope>NUCLEOTIDE SEQUENCE [LARGE SCALE GENOMIC DNA]</scope>
    <source>
        <strain evidence="6">cv. Huhao1</strain>
        <tissue evidence="5">Leaf</tissue>
    </source>
</reference>
<proteinExistence type="inferred from homology"/>
<dbReference type="InterPro" id="IPR044989">
    <property type="entry name" value="TAC1"/>
</dbReference>
<dbReference type="AlphaFoldDB" id="A0A2U1LIS7"/>
<protein>
    <recommendedName>
        <fullName evidence="3">Protein TILLER ANGLE CONTROL 1</fullName>
    </recommendedName>
</protein>
<keyword evidence="1" id="KW-0341">Growth regulation</keyword>
<evidence type="ECO:0000256" key="2">
    <source>
        <dbReference type="ARBA" id="ARBA00025796"/>
    </source>
</evidence>
<evidence type="ECO:0000256" key="4">
    <source>
        <dbReference type="SAM" id="MobiDB-lite"/>
    </source>
</evidence>